<dbReference type="RefSeq" id="WP_224478846.1">
    <property type="nucleotide sequence ID" value="NZ_JAIUJS010000006.1"/>
</dbReference>
<comment type="caution">
    <text evidence="2">The sequence shown here is derived from an EMBL/GenBank/DDBJ whole genome shotgun (WGS) entry which is preliminary data.</text>
</comment>
<name>A0ABS7Y3P5_9FLAO</name>
<organism evidence="2 3">
    <name type="scientific">Winogradskyella vincentii</name>
    <dbReference type="NCBI Taxonomy" id="2877122"/>
    <lineage>
        <taxon>Bacteria</taxon>
        <taxon>Pseudomonadati</taxon>
        <taxon>Bacteroidota</taxon>
        <taxon>Flavobacteriia</taxon>
        <taxon>Flavobacteriales</taxon>
        <taxon>Flavobacteriaceae</taxon>
        <taxon>Winogradskyella</taxon>
    </lineage>
</organism>
<keyword evidence="1" id="KW-0812">Transmembrane</keyword>
<protein>
    <recommendedName>
        <fullName evidence="4">Oxaloacetate decarboxylase</fullName>
    </recommendedName>
</protein>
<dbReference type="Proteomes" id="UP001198402">
    <property type="component" value="Unassembled WGS sequence"/>
</dbReference>
<evidence type="ECO:0000313" key="2">
    <source>
        <dbReference type="EMBL" id="MCA0153885.1"/>
    </source>
</evidence>
<dbReference type="EMBL" id="JAIUJS010000006">
    <property type="protein sequence ID" value="MCA0153885.1"/>
    <property type="molecule type" value="Genomic_DNA"/>
</dbReference>
<accession>A0ABS7Y3P5</accession>
<reference evidence="3" key="1">
    <citation type="submission" date="2023-07" db="EMBL/GenBank/DDBJ databases">
        <authorList>
            <person name="Yue Y."/>
        </authorList>
    </citation>
    <scope>NUCLEOTIDE SEQUENCE [LARGE SCALE GENOMIC DNA]</scope>
    <source>
        <strain evidence="3">2Y89</strain>
    </source>
</reference>
<feature type="transmembrane region" description="Helical" evidence="1">
    <location>
        <begin position="12"/>
        <end position="36"/>
    </location>
</feature>
<evidence type="ECO:0000256" key="1">
    <source>
        <dbReference type="SAM" id="Phobius"/>
    </source>
</evidence>
<sequence>MFSALTTLLYDWTNGVIMIAVFGLVCVILIGILVNFMTSGKGKDKTNSN</sequence>
<keyword evidence="1" id="KW-1133">Transmembrane helix</keyword>
<evidence type="ECO:0008006" key="4">
    <source>
        <dbReference type="Google" id="ProtNLM"/>
    </source>
</evidence>
<evidence type="ECO:0000313" key="3">
    <source>
        <dbReference type="Proteomes" id="UP001198402"/>
    </source>
</evidence>
<keyword evidence="1" id="KW-0472">Membrane</keyword>
<gene>
    <name evidence="2" type="ORF">LBV24_11700</name>
</gene>
<keyword evidence="3" id="KW-1185">Reference proteome</keyword>
<proteinExistence type="predicted"/>